<accession>A0A833Y1K7</accession>
<gene>
    <name evidence="3" type="ORF">F2P56_007484</name>
</gene>
<organism evidence="3 4">
    <name type="scientific">Juglans regia</name>
    <name type="common">English walnut</name>
    <dbReference type="NCBI Taxonomy" id="51240"/>
    <lineage>
        <taxon>Eukaryota</taxon>
        <taxon>Viridiplantae</taxon>
        <taxon>Streptophyta</taxon>
        <taxon>Embryophyta</taxon>
        <taxon>Tracheophyta</taxon>
        <taxon>Spermatophyta</taxon>
        <taxon>Magnoliopsida</taxon>
        <taxon>eudicotyledons</taxon>
        <taxon>Gunneridae</taxon>
        <taxon>Pentapetalae</taxon>
        <taxon>rosids</taxon>
        <taxon>fabids</taxon>
        <taxon>Fagales</taxon>
        <taxon>Juglandaceae</taxon>
        <taxon>Juglans</taxon>
    </lineage>
</organism>
<dbReference type="SUPFAM" id="SSF81383">
    <property type="entry name" value="F-box domain"/>
    <property type="match status" value="1"/>
</dbReference>
<protein>
    <recommendedName>
        <fullName evidence="5">F-box protein SKIP24</fullName>
    </recommendedName>
</protein>
<sequence>KKVVVDSLAALSLVRVLVFQQMSILPDELWRRILELGIRSRCFTYKDLCCISISCRRLRRISDEDWLWSRLLFFDFPSDHRDPPSSSFPSFSLNRSKSLYRSRYERDRERKFAAHKRAVLRKESQIAEHSRKLRGLETRLVEETDNMRATISELSNLRKVREASVALKVWQPEVIRGRQKQIVEQCVVPVESRIHALEMELKLCKQQILGFEKALKDEKQRLNIAKEELLAVKYHPLRDYTSLSAGDHESNKKKKKQRTEKITLGQDSSSGSLFI</sequence>
<dbReference type="Gramene" id="Jr03_20130_p1">
    <property type="protein sequence ID" value="cds.Jr03_20130_p1"/>
    <property type="gene ID" value="Jr03_20130"/>
</dbReference>
<comment type="caution">
    <text evidence="3">The sequence shown here is derived from an EMBL/GenBank/DDBJ whole genome shotgun (WGS) entry which is preliminary data.</text>
</comment>
<reference evidence="3" key="2">
    <citation type="submission" date="2020-03" db="EMBL/GenBank/DDBJ databases">
        <title>Walnut 2.0.</title>
        <authorList>
            <person name="Marrano A."/>
            <person name="Britton M."/>
            <person name="Zimin A.V."/>
            <person name="Zaini P.A."/>
            <person name="Workman R."/>
            <person name="Puiu D."/>
            <person name="Bianco L."/>
            <person name="Allen B.J."/>
            <person name="Troggio M."/>
            <person name="Leslie C.A."/>
            <person name="Timp W."/>
            <person name="Dendekar A."/>
            <person name="Salzberg S.L."/>
            <person name="Neale D.B."/>
        </authorList>
    </citation>
    <scope>NUCLEOTIDE SEQUENCE</scope>
    <source>
        <tissue evidence="3">Leaves</tissue>
    </source>
</reference>
<feature type="region of interest" description="Disordered" evidence="2">
    <location>
        <begin position="243"/>
        <end position="275"/>
    </location>
</feature>
<evidence type="ECO:0008006" key="5">
    <source>
        <dbReference type="Google" id="ProtNLM"/>
    </source>
</evidence>
<proteinExistence type="predicted"/>
<keyword evidence="1" id="KW-0175">Coiled coil</keyword>
<name>A0A833Y1K7_JUGRE</name>
<dbReference type="InterPro" id="IPR036047">
    <property type="entry name" value="F-box-like_dom_sf"/>
</dbReference>
<dbReference type="Proteomes" id="UP000619265">
    <property type="component" value="Unassembled WGS sequence"/>
</dbReference>
<evidence type="ECO:0000313" key="3">
    <source>
        <dbReference type="EMBL" id="KAF5475708.1"/>
    </source>
</evidence>
<feature type="coiled-coil region" evidence="1">
    <location>
        <begin position="119"/>
        <end position="146"/>
    </location>
</feature>
<evidence type="ECO:0000313" key="4">
    <source>
        <dbReference type="Proteomes" id="UP000619265"/>
    </source>
</evidence>
<evidence type="ECO:0000256" key="2">
    <source>
        <dbReference type="SAM" id="MobiDB-lite"/>
    </source>
</evidence>
<feature type="compositionally biased region" description="Polar residues" evidence="2">
    <location>
        <begin position="265"/>
        <end position="275"/>
    </location>
</feature>
<reference evidence="3" key="1">
    <citation type="submission" date="2015-10" db="EMBL/GenBank/DDBJ databases">
        <authorList>
            <person name="Martinez-Garcia P.J."/>
            <person name="Crepeau M.W."/>
            <person name="Puiu D."/>
            <person name="Gonzalez-Ibeas D."/>
            <person name="Whalen J."/>
            <person name="Stevens K."/>
            <person name="Paul R."/>
            <person name="Butterfield T."/>
            <person name="Britton M."/>
            <person name="Reagan R."/>
            <person name="Chakraborty S."/>
            <person name="Walawage S.L."/>
            <person name="Vasquez-Gross H.A."/>
            <person name="Cardeno C."/>
            <person name="Famula R."/>
            <person name="Pratt K."/>
            <person name="Kuruganti S."/>
            <person name="Aradhya M.K."/>
            <person name="Leslie C.A."/>
            <person name="Dandekar A.M."/>
            <person name="Salzberg S.L."/>
            <person name="Wegrzyn J.L."/>
            <person name="Langley C.H."/>
            <person name="Neale D.B."/>
        </authorList>
    </citation>
    <scope>NUCLEOTIDE SEQUENCE</scope>
    <source>
        <tissue evidence="3">Leaves</tissue>
    </source>
</reference>
<dbReference type="AlphaFoldDB" id="A0A833Y1K7"/>
<evidence type="ECO:0000256" key="1">
    <source>
        <dbReference type="SAM" id="Coils"/>
    </source>
</evidence>
<feature type="non-terminal residue" evidence="3">
    <location>
        <position position="1"/>
    </location>
</feature>
<dbReference type="EMBL" id="LIHL02000003">
    <property type="protein sequence ID" value="KAF5475708.1"/>
    <property type="molecule type" value="Genomic_DNA"/>
</dbReference>